<name>A0A437MJS8_9PROT</name>
<dbReference type="AlphaFoldDB" id="A0A437MJS8"/>
<evidence type="ECO:0000313" key="2">
    <source>
        <dbReference type="EMBL" id="RVT97901.1"/>
    </source>
</evidence>
<keyword evidence="3" id="KW-1185">Reference proteome</keyword>
<dbReference type="GO" id="GO:0019068">
    <property type="term" value="P:virion assembly"/>
    <property type="evidence" value="ECO:0007669"/>
    <property type="project" value="InterPro"/>
</dbReference>
<proteinExistence type="predicted"/>
<dbReference type="InterPro" id="IPR008018">
    <property type="entry name" value="Phage_tail_attach_FII"/>
</dbReference>
<comment type="caution">
    <text evidence="2">The sequence shown here is derived from an EMBL/GenBank/DDBJ whole genome shotgun (WGS) entry which is preliminary data.</text>
</comment>
<protein>
    <submittedName>
        <fullName evidence="2">Uncharacterized protein</fullName>
    </submittedName>
</protein>
<organism evidence="2 3">
    <name type="scientific">Rhodovarius crocodyli</name>
    <dbReference type="NCBI Taxonomy" id="1979269"/>
    <lineage>
        <taxon>Bacteria</taxon>
        <taxon>Pseudomonadati</taxon>
        <taxon>Pseudomonadota</taxon>
        <taxon>Alphaproteobacteria</taxon>
        <taxon>Acetobacterales</taxon>
        <taxon>Roseomonadaceae</taxon>
        <taxon>Rhodovarius</taxon>
    </lineage>
</organism>
<dbReference type="EMBL" id="SACL01000002">
    <property type="protein sequence ID" value="RVT97901.1"/>
    <property type="molecule type" value="Genomic_DNA"/>
</dbReference>
<evidence type="ECO:0000256" key="1">
    <source>
        <dbReference type="SAM" id="MobiDB-lite"/>
    </source>
</evidence>
<gene>
    <name evidence="2" type="ORF">EOD42_08915</name>
</gene>
<feature type="region of interest" description="Disordered" evidence="1">
    <location>
        <begin position="27"/>
        <end position="62"/>
    </location>
</feature>
<dbReference type="Pfam" id="PF05354">
    <property type="entry name" value="Phage_attach"/>
    <property type="match status" value="1"/>
</dbReference>
<sequence>MSDAFAAAARALHRDPNASVEAWYTAAPGRSSVPSGEQPLRVTRTAPTEGYSLPGASRKASTDPRHVTLCLADLPYEPLAGDVLRIGTEISKVAVVEIDAERTQATITLSK</sequence>
<evidence type="ECO:0000313" key="3">
    <source>
        <dbReference type="Proteomes" id="UP000282957"/>
    </source>
</evidence>
<dbReference type="RefSeq" id="WP_127787130.1">
    <property type="nucleotide sequence ID" value="NZ_SACL01000002.1"/>
</dbReference>
<dbReference type="Proteomes" id="UP000282957">
    <property type="component" value="Unassembled WGS sequence"/>
</dbReference>
<accession>A0A437MJS8</accession>
<reference evidence="2 3" key="1">
    <citation type="submission" date="2019-01" db="EMBL/GenBank/DDBJ databases">
        <authorList>
            <person name="Chen W.-M."/>
        </authorList>
    </citation>
    <scope>NUCLEOTIDE SEQUENCE [LARGE SCALE GENOMIC DNA]</scope>
    <source>
        <strain evidence="2 3">CCP-6</strain>
    </source>
</reference>